<dbReference type="KEGG" id="gma:AciX8_3162"/>
<evidence type="ECO:0000313" key="4">
    <source>
        <dbReference type="EMBL" id="AEU37464.1"/>
    </source>
</evidence>
<feature type="domain" description="Anti-sigma K factor RskA C-terminal" evidence="3">
    <location>
        <begin position="327"/>
        <end position="394"/>
    </location>
</feature>
<keyword evidence="1" id="KW-0175">Coiled coil</keyword>
<dbReference type="EMBL" id="CP003130">
    <property type="protein sequence ID" value="AEU37464.1"/>
    <property type="molecule type" value="Genomic_DNA"/>
</dbReference>
<name>G8NT34_GRAMM</name>
<gene>
    <name evidence="4" type="ordered locus">AciX8_3162</name>
</gene>
<dbReference type="HOGENOM" id="CLU_672265_0_0_0"/>
<feature type="region of interest" description="Disordered" evidence="2">
    <location>
        <begin position="140"/>
        <end position="166"/>
    </location>
</feature>
<dbReference type="RefSeq" id="WP_014266340.1">
    <property type="nucleotide sequence ID" value="NC_016631.1"/>
</dbReference>
<reference evidence="4 5" key="1">
    <citation type="submission" date="2011-11" db="EMBL/GenBank/DDBJ databases">
        <title>Complete sequence of Granulicella mallensis MP5ACTX8.</title>
        <authorList>
            <consortium name="US DOE Joint Genome Institute"/>
            <person name="Lucas S."/>
            <person name="Copeland A."/>
            <person name="Lapidus A."/>
            <person name="Cheng J.-F."/>
            <person name="Goodwin L."/>
            <person name="Pitluck S."/>
            <person name="Peters L."/>
            <person name="Lu M."/>
            <person name="Detter J.C."/>
            <person name="Han C."/>
            <person name="Tapia R."/>
            <person name="Land M."/>
            <person name="Hauser L."/>
            <person name="Kyrpides N."/>
            <person name="Ivanova N."/>
            <person name="Mikhailova N."/>
            <person name="Pagani I."/>
            <person name="Rawat S."/>
            <person name="Mannisto M."/>
            <person name="Haggblom M."/>
            <person name="Woyke T."/>
        </authorList>
    </citation>
    <scope>NUCLEOTIDE SEQUENCE [LARGE SCALE GENOMIC DNA]</scope>
    <source>
        <strain evidence="5">ATCC BAA-1857 / DSM 23137 / MP5ACTX8</strain>
    </source>
</reference>
<evidence type="ECO:0000259" key="3">
    <source>
        <dbReference type="Pfam" id="PF10099"/>
    </source>
</evidence>
<sequence>MNPRWHEEFLSLCALFPTGELTDEEWALLQVHLAYCDSCLAAFREYEKIGRDVLPAIAASANSEDEYEGDCESSSFSLEDAEYRLNQKLGMHEGVEEFPARAKLPMRIAFGLIAASIAGVVCVGISHVRHERASFEVASHNARSVPEAHSPVVPRNNSDHELETARRDELELQHELNKLALANQQANAKIATLNDQLKANQAEDTEVSQQRDAANQQLALKLAESKVLRDSLSAAKATADEQLAQSSALETKLREAKSELEEGERMHSLDKELLAHDRDIRDLIGARDLYITDIVDVTKTGKPAKPFGRVFYTKDRSLVFYGYDLDKQSGLAQSASFQAWGSSEDGENVSLGMFYQDDSHKRWILKFDDTKTLAHLNKVFVTAEPHGGSPKPTGKPLLIAYLQVKANHP</sequence>
<accession>G8NT34</accession>
<dbReference type="STRING" id="682795.AciX8_3162"/>
<proteinExistence type="predicted"/>
<evidence type="ECO:0000256" key="1">
    <source>
        <dbReference type="SAM" id="Coils"/>
    </source>
</evidence>
<dbReference type="Pfam" id="PF10099">
    <property type="entry name" value="RskA_C"/>
    <property type="match status" value="1"/>
</dbReference>
<feature type="compositionally biased region" description="Basic and acidic residues" evidence="2">
    <location>
        <begin position="157"/>
        <end position="166"/>
    </location>
</feature>
<dbReference type="InterPro" id="IPR018764">
    <property type="entry name" value="RskA_C"/>
</dbReference>
<dbReference type="AlphaFoldDB" id="G8NT34"/>
<keyword evidence="5" id="KW-1185">Reference proteome</keyword>
<dbReference type="OrthoDB" id="106834at2"/>
<dbReference type="GO" id="GO:0005886">
    <property type="term" value="C:plasma membrane"/>
    <property type="evidence" value="ECO:0007669"/>
    <property type="project" value="InterPro"/>
</dbReference>
<protein>
    <submittedName>
        <fullName evidence="4">Anti-sigma-K factor RskA</fullName>
    </submittedName>
</protein>
<feature type="coiled-coil region" evidence="1">
    <location>
        <begin position="239"/>
        <end position="266"/>
    </location>
</feature>
<organism evidence="4 5">
    <name type="scientific">Granulicella mallensis (strain ATCC BAA-1857 / DSM 23137 / MP5ACTX8)</name>
    <dbReference type="NCBI Taxonomy" id="682795"/>
    <lineage>
        <taxon>Bacteria</taxon>
        <taxon>Pseudomonadati</taxon>
        <taxon>Acidobacteriota</taxon>
        <taxon>Terriglobia</taxon>
        <taxon>Terriglobales</taxon>
        <taxon>Acidobacteriaceae</taxon>
        <taxon>Granulicella</taxon>
    </lineage>
</organism>
<dbReference type="Proteomes" id="UP000007113">
    <property type="component" value="Chromosome"/>
</dbReference>
<dbReference type="eggNOG" id="COG4372">
    <property type="taxonomic scope" value="Bacteria"/>
</dbReference>
<evidence type="ECO:0000256" key="2">
    <source>
        <dbReference type="SAM" id="MobiDB-lite"/>
    </source>
</evidence>
<evidence type="ECO:0000313" key="5">
    <source>
        <dbReference type="Proteomes" id="UP000007113"/>
    </source>
</evidence>